<keyword evidence="2" id="KW-1185">Reference proteome</keyword>
<reference evidence="2" key="1">
    <citation type="journal article" date="2022" name="Mol. Ecol. Resour.">
        <title>The genomes of chicory, endive, great burdock and yacon provide insights into Asteraceae palaeo-polyploidization history and plant inulin production.</title>
        <authorList>
            <person name="Fan W."/>
            <person name="Wang S."/>
            <person name="Wang H."/>
            <person name="Wang A."/>
            <person name="Jiang F."/>
            <person name="Liu H."/>
            <person name="Zhao H."/>
            <person name="Xu D."/>
            <person name="Zhang Y."/>
        </authorList>
    </citation>
    <scope>NUCLEOTIDE SEQUENCE [LARGE SCALE GENOMIC DNA]</scope>
    <source>
        <strain evidence="2">cv. Niubang</strain>
    </source>
</reference>
<organism evidence="1 2">
    <name type="scientific">Arctium lappa</name>
    <name type="common">Greater burdock</name>
    <name type="synonym">Lappa major</name>
    <dbReference type="NCBI Taxonomy" id="4217"/>
    <lineage>
        <taxon>Eukaryota</taxon>
        <taxon>Viridiplantae</taxon>
        <taxon>Streptophyta</taxon>
        <taxon>Embryophyta</taxon>
        <taxon>Tracheophyta</taxon>
        <taxon>Spermatophyta</taxon>
        <taxon>Magnoliopsida</taxon>
        <taxon>eudicotyledons</taxon>
        <taxon>Gunneridae</taxon>
        <taxon>Pentapetalae</taxon>
        <taxon>asterids</taxon>
        <taxon>campanulids</taxon>
        <taxon>Asterales</taxon>
        <taxon>Asteraceae</taxon>
        <taxon>Carduoideae</taxon>
        <taxon>Cardueae</taxon>
        <taxon>Arctiinae</taxon>
        <taxon>Arctium</taxon>
    </lineage>
</organism>
<accession>A0ACB8XU15</accession>
<evidence type="ECO:0000313" key="1">
    <source>
        <dbReference type="EMBL" id="KAI3673734.1"/>
    </source>
</evidence>
<reference evidence="1 2" key="2">
    <citation type="journal article" date="2022" name="Mol. Ecol. Resour.">
        <title>The genomes of chicory, endive, great burdock and yacon provide insights into Asteraceae paleo-polyploidization history and plant inulin production.</title>
        <authorList>
            <person name="Fan W."/>
            <person name="Wang S."/>
            <person name="Wang H."/>
            <person name="Wang A."/>
            <person name="Jiang F."/>
            <person name="Liu H."/>
            <person name="Zhao H."/>
            <person name="Xu D."/>
            <person name="Zhang Y."/>
        </authorList>
    </citation>
    <scope>NUCLEOTIDE SEQUENCE [LARGE SCALE GENOMIC DNA]</scope>
    <source>
        <strain evidence="2">cv. Niubang</strain>
    </source>
</reference>
<protein>
    <submittedName>
        <fullName evidence="1">Uncharacterized protein</fullName>
    </submittedName>
</protein>
<proteinExistence type="predicted"/>
<dbReference type="Proteomes" id="UP001055879">
    <property type="component" value="Linkage Group LG15"/>
</dbReference>
<gene>
    <name evidence="1" type="ORF">L6452_39862</name>
</gene>
<name>A0ACB8XU15_ARCLA</name>
<dbReference type="EMBL" id="CM042061">
    <property type="protein sequence ID" value="KAI3673734.1"/>
    <property type="molecule type" value="Genomic_DNA"/>
</dbReference>
<sequence>MVGKDKAVRNDSVISHVNGRQEPPNHTNGRGSDDFDFHNVPPMSSVSSEKGSGMSGAIFNLVTTVIGAGIMALPATMKVLGLIAGVVFIFLMGIISEISLELLVRFTHQCKATSYGEVVEHALGKPARIVSEVFIILNNAGVLLVYLIIMGDVMSGSPKHAGVLEQWFGNGFWDDRRIVSLILLIVFLAPLCALSKIDSLSMTSAASVVLAVLFVVIACVITFIMLAKGKIDSPRLIPEFGSKAAVLDLLVVIPIMSNAYVCHFNVQPIYNELENRSPERMNKVGRWTTVICVLIYWLTAVAGYLLFGKDTEADVLTNFDKPLPVKGSEALNYIVRVGYICHLILVFPVIHFSLRQTVDALAFKGKPPLTKSKGRCLGLTCAILIVVYLASVLIPSIWTAFKFTGATTAVSLGFVFPSLIALRLSRHGPEGLSSRETVLSWLMLIMAIIVGIVGVVGNIYGLQS</sequence>
<comment type="caution">
    <text evidence="1">The sequence shown here is derived from an EMBL/GenBank/DDBJ whole genome shotgun (WGS) entry which is preliminary data.</text>
</comment>
<evidence type="ECO:0000313" key="2">
    <source>
        <dbReference type="Proteomes" id="UP001055879"/>
    </source>
</evidence>